<evidence type="ECO:0000313" key="2">
    <source>
        <dbReference type="Proteomes" id="UP000266292"/>
    </source>
</evidence>
<dbReference type="Proteomes" id="UP000266292">
    <property type="component" value="Chromosome"/>
</dbReference>
<accession>A0A1X9YP87</accession>
<name>A0A1X9YP87_9BACT</name>
<proteinExistence type="predicted"/>
<dbReference type="RefSeq" id="WP_025604802.1">
    <property type="nucleotide sequence ID" value="NZ_CP021235.1"/>
</dbReference>
<protein>
    <submittedName>
        <fullName evidence="1">Uncharacterized protein</fullName>
    </submittedName>
</protein>
<dbReference type="OrthoDB" id="853612at2"/>
<dbReference type="AlphaFoldDB" id="A0A1X9YP87"/>
<dbReference type="KEGG" id="pact:CA264_03995"/>
<dbReference type="EMBL" id="CP021235">
    <property type="protein sequence ID" value="ARS34675.1"/>
    <property type="molecule type" value="Genomic_DNA"/>
</dbReference>
<organism evidence="1 2">
    <name type="scientific">Pontibacter actiniarum</name>
    <dbReference type="NCBI Taxonomy" id="323450"/>
    <lineage>
        <taxon>Bacteria</taxon>
        <taxon>Pseudomonadati</taxon>
        <taxon>Bacteroidota</taxon>
        <taxon>Cytophagia</taxon>
        <taxon>Cytophagales</taxon>
        <taxon>Hymenobacteraceae</taxon>
        <taxon>Pontibacter</taxon>
    </lineage>
</organism>
<keyword evidence="2" id="KW-1185">Reference proteome</keyword>
<evidence type="ECO:0000313" key="1">
    <source>
        <dbReference type="EMBL" id="ARS34675.1"/>
    </source>
</evidence>
<gene>
    <name evidence="1" type="ORF">CA264_03995</name>
</gene>
<reference evidence="2" key="1">
    <citation type="submission" date="2017-05" db="EMBL/GenBank/DDBJ databases">
        <authorList>
            <person name="Ray J."/>
            <person name="Price M."/>
            <person name="Deutschbauer A."/>
        </authorList>
    </citation>
    <scope>NUCLEOTIDE SEQUENCE [LARGE SCALE GENOMIC DNA]</scope>
    <source>
        <strain evidence="2">DSM 19842</strain>
    </source>
</reference>
<sequence length="120" mass="13119">MKGYLLLFFSTVLLLFTLPQPGNGVLRDPGEAQSVLKKACSAKHLVKRSCRKGCLKHQTPAGRQDANAATDCGQQVYALVTPLHQHQLQAPLMLHKLSIPAARKHLSPNLKAEPDPPQHS</sequence>